<dbReference type="EMBL" id="AQGV01000012">
    <property type="protein sequence ID" value="MBE0367768.1"/>
    <property type="molecule type" value="Genomic_DNA"/>
</dbReference>
<gene>
    <name evidence="2" type="ORF">PAUR_a1202</name>
</gene>
<keyword evidence="1" id="KW-0472">Membrane</keyword>
<keyword evidence="1" id="KW-0812">Transmembrane</keyword>
<reference evidence="2 3" key="1">
    <citation type="submission" date="2015-03" db="EMBL/GenBank/DDBJ databases">
        <title>Genome sequence of Pseudoalteromonas aurantia.</title>
        <authorList>
            <person name="Xie B.-B."/>
            <person name="Rong J.-C."/>
            <person name="Qin Q.-L."/>
            <person name="Zhang Y.-Z."/>
        </authorList>
    </citation>
    <scope>NUCLEOTIDE SEQUENCE [LARGE SCALE GENOMIC DNA]</scope>
    <source>
        <strain evidence="2 3">208</strain>
    </source>
</reference>
<keyword evidence="3" id="KW-1185">Reference proteome</keyword>
<protein>
    <submittedName>
        <fullName evidence="2">Uncharacterized protein</fullName>
    </submittedName>
</protein>
<feature type="transmembrane region" description="Helical" evidence="1">
    <location>
        <begin position="20"/>
        <end position="44"/>
    </location>
</feature>
<organism evidence="2 3">
    <name type="scientific">Pseudoalteromonas aurantia 208</name>
    <dbReference type="NCBI Taxonomy" id="1314867"/>
    <lineage>
        <taxon>Bacteria</taxon>
        <taxon>Pseudomonadati</taxon>
        <taxon>Pseudomonadota</taxon>
        <taxon>Gammaproteobacteria</taxon>
        <taxon>Alteromonadales</taxon>
        <taxon>Pseudoalteromonadaceae</taxon>
        <taxon>Pseudoalteromonas</taxon>
    </lineage>
</organism>
<sequence>MPIYYFFGFLGAIFALGNQFEVVFTALFSFTLFLSVALFAVGLFKEQVKVEKVGKNNFIINKVANVYGSIMLVLFLAVYVLGYVV</sequence>
<dbReference type="Proteomes" id="UP000615755">
    <property type="component" value="Unassembled WGS sequence"/>
</dbReference>
<name>A0ABR9E9W1_9GAMM</name>
<evidence type="ECO:0000256" key="1">
    <source>
        <dbReference type="SAM" id="Phobius"/>
    </source>
</evidence>
<accession>A0ABR9E9W1</accession>
<comment type="caution">
    <text evidence="2">The sequence shown here is derived from an EMBL/GenBank/DDBJ whole genome shotgun (WGS) entry which is preliminary data.</text>
</comment>
<proteinExistence type="predicted"/>
<evidence type="ECO:0000313" key="2">
    <source>
        <dbReference type="EMBL" id="MBE0367768.1"/>
    </source>
</evidence>
<keyword evidence="1" id="KW-1133">Transmembrane helix</keyword>
<evidence type="ECO:0000313" key="3">
    <source>
        <dbReference type="Proteomes" id="UP000615755"/>
    </source>
</evidence>
<feature type="transmembrane region" description="Helical" evidence="1">
    <location>
        <begin position="64"/>
        <end position="84"/>
    </location>
</feature>